<sequence>MSKNQIAKELKMFGKKSIKHSSQNLTNSSSLPKIVVELDEYNEESLSGGSSVKAPNALVLLFANPFSA</sequence>
<gene>
    <name evidence="1" type="ORF">H6G81_16880</name>
</gene>
<keyword evidence="2" id="KW-1185">Reference proteome</keyword>
<comment type="caution">
    <text evidence="1">The sequence shown here is derived from an EMBL/GenBank/DDBJ whole genome shotgun (WGS) entry which is preliminary data.</text>
</comment>
<dbReference type="RefSeq" id="WP_029633505.1">
    <property type="nucleotide sequence ID" value="NZ_JACJTA010000035.1"/>
</dbReference>
<dbReference type="EMBL" id="JACJTA010000035">
    <property type="protein sequence ID" value="MBD2606155.1"/>
    <property type="molecule type" value="Genomic_DNA"/>
</dbReference>
<proteinExistence type="predicted"/>
<protein>
    <submittedName>
        <fullName evidence="1">Uncharacterized protein</fullName>
    </submittedName>
</protein>
<evidence type="ECO:0000313" key="1">
    <source>
        <dbReference type="EMBL" id="MBD2606155.1"/>
    </source>
</evidence>
<evidence type="ECO:0000313" key="2">
    <source>
        <dbReference type="Proteomes" id="UP000660380"/>
    </source>
</evidence>
<name>A0ABR8GSY4_9CYAN</name>
<accession>A0ABR8GSY4</accession>
<dbReference type="Proteomes" id="UP000660380">
    <property type="component" value="Unassembled WGS sequence"/>
</dbReference>
<organism evidence="1 2">
    <name type="scientific">Scytonema hofmannii FACHB-248</name>
    <dbReference type="NCBI Taxonomy" id="1842502"/>
    <lineage>
        <taxon>Bacteria</taxon>
        <taxon>Bacillati</taxon>
        <taxon>Cyanobacteriota</taxon>
        <taxon>Cyanophyceae</taxon>
        <taxon>Nostocales</taxon>
        <taxon>Scytonemataceae</taxon>
        <taxon>Scytonema</taxon>
    </lineage>
</organism>
<reference evidence="1 2" key="1">
    <citation type="journal article" date="2020" name="ISME J.">
        <title>Comparative genomics reveals insights into cyanobacterial evolution and habitat adaptation.</title>
        <authorList>
            <person name="Chen M.Y."/>
            <person name="Teng W.K."/>
            <person name="Zhao L."/>
            <person name="Hu C.X."/>
            <person name="Zhou Y.K."/>
            <person name="Han B.P."/>
            <person name="Song L.R."/>
            <person name="Shu W.S."/>
        </authorList>
    </citation>
    <scope>NUCLEOTIDE SEQUENCE [LARGE SCALE GENOMIC DNA]</scope>
    <source>
        <strain evidence="1 2">FACHB-248</strain>
    </source>
</reference>